<keyword evidence="3" id="KW-1185">Reference proteome</keyword>
<keyword evidence="1" id="KW-0812">Transmembrane</keyword>
<keyword evidence="1" id="KW-1133">Transmembrane helix</keyword>
<name>A0A9P6ZH91_9AGAM</name>
<dbReference type="OrthoDB" id="258392at2759"/>
<dbReference type="EMBL" id="JABBWD010000115">
    <property type="protein sequence ID" value="KAG1765038.1"/>
    <property type="molecule type" value="Genomic_DNA"/>
</dbReference>
<dbReference type="AlphaFoldDB" id="A0A9P6ZH91"/>
<feature type="transmembrane region" description="Helical" evidence="1">
    <location>
        <begin position="384"/>
        <end position="403"/>
    </location>
</feature>
<dbReference type="Proteomes" id="UP000714275">
    <property type="component" value="Unassembled WGS sequence"/>
</dbReference>
<dbReference type="InterPro" id="IPR029033">
    <property type="entry name" value="His_PPase_superfam"/>
</dbReference>
<dbReference type="Gene3D" id="3.40.50.1240">
    <property type="entry name" value="Phosphoglycerate mutase-like"/>
    <property type="match status" value="1"/>
</dbReference>
<organism evidence="2 3">
    <name type="scientific">Suillus placidus</name>
    <dbReference type="NCBI Taxonomy" id="48579"/>
    <lineage>
        <taxon>Eukaryota</taxon>
        <taxon>Fungi</taxon>
        <taxon>Dikarya</taxon>
        <taxon>Basidiomycota</taxon>
        <taxon>Agaricomycotina</taxon>
        <taxon>Agaricomycetes</taxon>
        <taxon>Agaricomycetidae</taxon>
        <taxon>Boletales</taxon>
        <taxon>Suillineae</taxon>
        <taxon>Suillaceae</taxon>
        <taxon>Suillus</taxon>
    </lineage>
</organism>
<dbReference type="SUPFAM" id="SSF53254">
    <property type="entry name" value="Phosphoglycerate mutase-like"/>
    <property type="match status" value="1"/>
</dbReference>
<dbReference type="GO" id="GO:0016791">
    <property type="term" value="F:phosphatase activity"/>
    <property type="evidence" value="ECO:0007669"/>
    <property type="project" value="TreeGrafter"/>
</dbReference>
<keyword evidence="1" id="KW-0472">Membrane</keyword>
<evidence type="ECO:0000256" key="1">
    <source>
        <dbReference type="SAM" id="Phobius"/>
    </source>
</evidence>
<dbReference type="InterPro" id="IPR050645">
    <property type="entry name" value="Histidine_acid_phosphatase"/>
</dbReference>
<sequence>MPDVHGVLIIARNGDRTEFYQDPYTYEPSYTESTPLGAVESHQLGCYLRSTYLSPSSPSHIQGIHADLVQNDQVVVHAKAGGEGTAIFDSAIAVLQGLFPPNSNNVIDLANGTKVVTPLGGYQYIPVEMAPSGVDRALEPWTECPAFEQHVKSVYASEGFKETGKSAGHFFGVVRDYVFGRPTTFENAWNIYDFMNSQLTHNQTYAYRLPPTLIEQAHGYADYHENAIFSDKEMGGIGNIAGRTILHTILHTLQRITFDEDPLRLLLLETSYQPFISLFHMMEMVNEHPELAAIPNHASALAFELLRGPPPELREFLRIKFKNGTNEDFQTYPIFGHKGDIAVTEFLYRLENFAISNQKQWESACGVHSGYFGITSAADNTNTLLAATFSAFLLLAMFALSWFKRRQSTYVPVREVVGHFNLHCALLTYGYGL</sequence>
<evidence type="ECO:0000313" key="3">
    <source>
        <dbReference type="Proteomes" id="UP000714275"/>
    </source>
</evidence>
<accession>A0A9P6ZH91</accession>
<proteinExistence type="predicted"/>
<gene>
    <name evidence="2" type="ORF">EV702DRAFT_89839</name>
</gene>
<dbReference type="PANTHER" id="PTHR11567">
    <property type="entry name" value="ACID PHOSPHATASE-RELATED"/>
    <property type="match status" value="1"/>
</dbReference>
<dbReference type="PANTHER" id="PTHR11567:SF142">
    <property type="entry name" value="PHOSPHOGLYCERATE MUTASE-LIKE PROTEIN"/>
    <property type="match status" value="1"/>
</dbReference>
<evidence type="ECO:0000313" key="2">
    <source>
        <dbReference type="EMBL" id="KAG1765038.1"/>
    </source>
</evidence>
<comment type="caution">
    <text evidence="2">The sequence shown here is derived from an EMBL/GenBank/DDBJ whole genome shotgun (WGS) entry which is preliminary data.</text>
</comment>
<protein>
    <submittedName>
        <fullName evidence="2">Histidine phosphatase superfamily</fullName>
    </submittedName>
</protein>
<reference evidence="2" key="1">
    <citation type="journal article" date="2020" name="New Phytol.">
        <title>Comparative genomics reveals dynamic genome evolution in host specialist ectomycorrhizal fungi.</title>
        <authorList>
            <person name="Lofgren L.A."/>
            <person name="Nguyen N.H."/>
            <person name="Vilgalys R."/>
            <person name="Ruytinx J."/>
            <person name="Liao H.L."/>
            <person name="Branco S."/>
            <person name="Kuo A."/>
            <person name="LaButti K."/>
            <person name="Lipzen A."/>
            <person name="Andreopoulos W."/>
            <person name="Pangilinan J."/>
            <person name="Riley R."/>
            <person name="Hundley H."/>
            <person name="Na H."/>
            <person name="Barry K."/>
            <person name="Grigoriev I.V."/>
            <person name="Stajich J.E."/>
            <person name="Kennedy P.G."/>
        </authorList>
    </citation>
    <scope>NUCLEOTIDE SEQUENCE</scope>
    <source>
        <strain evidence="2">DOB743</strain>
    </source>
</reference>